<dbReference type="AlphaFoldDB" id="A0A7Y1A2E3"/>
<dbReference type="RefSeq" id="WP_152032031.1">
    <property type="nucleotide sequence ID" value="NZ_CBDFBJ010000129.1"/>
</dbReference>
<dbReference type="GeneID" id="47559709"/>
<evidence type="ECO:0000313" key="1">
    <source>
        <dbReference type="EMBL" id="NMY07995.1"/>
    </source>
</evidence>
<dbReference type="EMBL" id="JAAQWG010000006">
    <property type="protein sequence ID" value="NMY07995.1"/>
    <property type="molecule type" value="Genomic_DNA"/>
</dbReference>
<reference evidence="1 2" key="1">
    <citation type="journal article" date="2020" name="Front. Microbiol.">
        <title>Genetic Organization of the aprX-lipA2 Operon Affects the Proteolytic Potential of Pseudomonas Species in Milk.</title>
        <authorList>
            <person name="Maier C."/>
            <person name="Huptas C."/>
            <person name="von Neubeck M."/>
            <person name="Scherer S."/>
            <person name="Wenning M."/>
            <person name="Lucking G."/>
        </authorList>
    </citation>
    <scope>NUCLEOTIDE SEQUENCE [LARGE SCALE GENOMIC DNA]</scope>
    <source>
        <strain evidence="1 2">DSM 16272</strain>
    </source>
</reference>
<comment type="caution">
    <text evidence="1">The sequence shown here is derived from an EMBL/GenBank/DDBJ whole genome shotgun (WGS) entry which is preliminary data.</text>
</comment>
<accession>A0A7Y1A2E3</accession>
<proteinExistence type="predicted"/>
<organism evidence="1 2">
    <name type="scientific">Pseudomonas veronii</name>
    <dbReference type="NCBI Taxonomy" id="76761"/>
    <lineage>
        <taxon>Bacteria</taxon>
        <taxon>Pseudomonadati</taxon>
        <taxon>Pseudomonadota</taxon>
        <taxon>Gammaproteobacteria</taxon>
        <taxon>Pseudomonadales</taxon>
        <taxon>Pseudomonadaceae</taxon>
        <taxon>Pseudomonas</taxon>
    </lineage>
</organism>
<evidence type="ECO:0000313" key="2">
    <source>
        <dbReference type="Proteomes" id="UP000537729"/>
    </source>
</evidence>
<protein>
    <submittedName>
        <fullName evidence="1">Uncharacterized protein</fullName>
    </submittedName>
</protein>
<dbReference type="Proteomes" id="UP000537729">
    <property type="component" value="Unassembled WGS sequence"/>
</dbReference>
<name>A0A7Y1A2E3_PSEVE</name>
<gene>
    <name evidence="1" type="ORF">HBO38_05905</name>
</gene>
<sequence>MDISKGIRLTTNMSRSIADLNLPQVKLPANFAHTLENVAEDLRKAEAVGRGEGRLVADNSPENAVQTVVKNNQLVATIYKSGVVEISNQFAENLRNLSLPDSGAIRATMIAEAVGGEVLDVRSLSSQSRFSTTV</sequence>